<dbReference type="EMBL" id="JPMD01000001">
    <property type="protein sequence ID" value="KEZ88716.1"/>
    <property type="molecule type" value="Genomic_DNA"/>
</dbReference>
<evidence type="ECO:0000259" key="2">
    <source>
        <dbReference type="Pfam" id="PF20155"/>
    </source>
</evidence>
<keyword evidence="4" id="KW-1185">Reference proteome</keyword>
<keyword evidence="1" id="KW-0812">Transmembrane</keyword>
<dbReference type="RefSeq" id="WP_035129041.1">
    <property type="nucleotide sequence ID" value="NZ_JPMD01000001.1"/>
</dbReference>
<organism evidence="3 4">
    <name type="scientific">Clostridium sulfidigenes</name>
    <dbReference type="NCBI Taxonomy" id="318464"/>
    <lineage>
        <taxon>Bacteria</taxon>
        <taxon>Bacillati</taxon>
        <taxon>Bacillota</taxon>
        <taxon>Clostridia</taxon>
        <taxon>Eubacteriales</taxon>
        <taxon>Clostridiaceae</taxon>
        <taxon>Clostridium</taxon>
    </lineage>
</organism>
<reference evidence="3 4" key="1">
    <citation type="submission" date="2014-07" db="EMBL/GenBank/DDBJ databases">
        <title>Draft genome of Clostridium sulfidigenes 113A isolated from sediments associated with methane hydrate from Krishna Godavari basin.</title>
        <authorList>
            <person name="Honkalas V.S."/>
            <person name="Dabir A.P."/>
            <person name="Arora P."/>
            <person name="Dhakephalkar P.K."/>
        </authorList>
    </citation>
    <scope>NUCLEOTIDE SEQUENCE [LARGE SCALE GENOMIC DNA]</scope>
    <source>
        <strain evidence="3 4">113A</strain>
    </source>
</reference>
<dbReference type="eggNOG" id="COG5281">
    <property type="taxonomic scope" value="Bacteria"/>
</dbReference>
<feature type="transmembrane region" description="Helical" evidence="1">
    <location>
        <begin position="288"/>
        <end position="308"/>
    </location>
</feature>
<dbReference type="Proteomes" id="UP000028542">
    <property type="component" value="Unassembled WGS sequence"/>
</dbReference>
<feature type="domain" description="Tape measure protein N-terminal" evidence="2">
    <location>
        <begin position="74"/>
        <end position="262"/>
    </location>
</feature>
<feature type="transmembrane region" description="Helical" evidence="1">
    <location>
        <begin position="340"/>
        <end position="366"/>
    </location>
</feature>
<dbReference type="InterPro" id="IPR013491">
    <property type="entry name" value="Tape_meas_N"/>
</dbReference>
<feature type="transmembrane region" description="Helical" evidence="1">
    <location>
        <begin position="317"/>
        <end position="334"/>
    </location>
</feature>
<dbReference type="Pfam" id="PF20155">
    <property type="entry name" value="TMP_3"/>
    <property type="match status" value="1"/>
</dbReference>
<evidence type="ECO:0000313" key="3">
    <source>
        <dbReference type="EMBL" id="KEZ88716.1"/>
    </source>
</evidence>
<feature type="transmembrane region" description="Helical" evidence="1">
    <location>
        <begin position="378"/>
        <end position="397"/>
    </location>
</feature>
<sequence>MPTLNAMFKLTDKYTKTLNLMDAGNRRFGNSILGTSTKVDSFNNKLSNQSGANSFINGIKRMTAAVGGFMAIKQGTAISDDYMNTRARIDMMNDGLQTTAKLQDNIFVAAERSRGAYLDMQKAVAKIGMMAGDAFSSSQEIVDFTELIQKSFKVGGASKVEQQSGMLQLTQALSSGKLQGDELRSISENAPMITQAISKYLGVTKGELKQLGADGELTADIIKNAMFGMANDINGKFETIPMTWSDIGTSIKNHAIKSFEEVIEKSNALINTAGFQSFVTGVKGAIDILAQGFLWVVQIISFLGQAIVDNWNIIQPLLLAAAFVLIPLLIKQLWAMVPPIWSAAIGFLIAQWPILLLIAIVGILIYVLMQFGVTTDQIVGAVTGSFMMMFAIIYNGFAWCYNIVASFAEFFANIFIDPVYAVKKLFWDLALYVNEIFTSIAQQVENMLNAIPGISVDLTSGMNNTISYIEGKIADLRSDKKVVKLDRMEYKNLNDSFNKGYNWGSNAIKGMSTGGIGKPEIPGGIGAMGDMGKYMNNGALPVTNGKGGSAGSLNVSIDKEDIKYLKDIADRDYMLKYTQATLAPNVQISFGDVKETADANKLVGIIEKILREEIAVVAEGV</sequence>
<name>A0A084JID2_9CLOT</name>
<gene>
    <name evidence="3" type="ORF">IO99_00635</name>
</gene>
<dbReference type="STRING" id="318464.IO99_00635"/>
<protein>
    <recommendedName>
        <fullName evidence="2">Tape measure protein N-terminal domain-containing protein</fullName>
    </recommendedName>
</protein>
<keyword evidence="1" id="KW-0472">Membrane</keyword>
<dbReference type="AlphaFoldDB" id="A0A084JID2"/>
<evidence type="ECO:0000313" key="4">
    <source>
        <dbReference type="Proteomes" id="UP000028542"/>
    </source>
</evidence>
<evidence type="ECO:0000256" key="1">
    <source>
        <dbReference type="SAM" id="Phobius"/>
    </source>
</evidence>
<comment type="caution">
    <text evidence="3">The sequence shown here is derived from an EMBL/GenBank/DDBJ whole genome shotgun (WGS) entry which is preliminary data.</text>
</comment>
<accession>A0A084JID2</accession>
<keyword evidence="1" id="KW-1133">Transmembrane helix</keyword>
<proteinExistence type="predicted"/>
<dbReference type="NCBIfam" id="TIGR02675">
    <property type="entry name" value="tape_meas_nterm"/>
    <property type="match status" value="1"/>
</dbReference>